<dbReference type="InterPro" id="IPR009293">
    <property type="entry name" value="UPF0478"/>
</dbReference>
<evidence type="ECO:0000313" key="3">
    <source>
        <dbReference type="Proteomes" id="UP000315711"/>
    </source>
</evidence>
<keyword evidence="1" id="KW-0472">Membrane</keyword>
<protein>
    <submittedName>
        <fullName evidence="2">Uncharacterized protein YoxC</fullName>
    </submittedName>
</protein>
<name>A0A562QST0_9BACI</name>
<proteinExistence type="predicted"/>
<dbReference type="PANTHER" id="PTHR40070:SF1">
    <property type="entry name" value="UPF0478 PROTEIN YTXG"/>
    <property type="match status" value="1"/>
</dbReference>
<dbReference type="OrthoDB" id="2437843at2"/>
<keyword evidence="1" id="KW-1133">Transmembrane helix</keyword>
<dbReference type="EMBL" id="VLKZ01000002">
    <property type="protein sequence ID" value="TWI59240.1"/>
    <property type="molecule type" value="Genomic_DNA"/>
</dbReference>
<reference evidence="2 3" key="1">
    <citation type="journal article" date="2015" name="Stand. Genomic Sci.">
        <title>Genomic Encyclopedia of Bacterial and Archaeal Type Strains, Phase III: the genomes of soil and plant-associated and newly described type strains.</title>
        <authorList>
            <person name="Whitman W.B."/>
            <person name="Woyke T."/>
            <person name="Klenk H.P."/>
            <person name="Zhou Y."/>
            <person name="Lilburn T.G."/>
            <person name="Beck B.J."/>
            <person name="De Vos P."/>
            <person name="Vandamme P."/>
            <person name="Eisen J.A."/>
            <person name="Garrity G."/>
            <person name="Hugenholtz P."/>
            <person name="Kyrpides N.C."/>
        </authorList>
    </citation>
    <scope>NUCLEOTIDE SEQUENCE [LARGE SCALE GENOMIC DNA]</scope>
    <source>
        <strain evidence="2 3">CGMCC 1.10116</strain>
    </source>
</reference>
<gene>
    <name evidence="2" type="ORF">IQ10_00955</name>
</gene>
<dbReference type="Proteomes" id="UP000315711">
    <property type="component" value="Unassembled WGS sequence"/>
</dbReference>
<dbReference type="Pfam" id="PF06103">
    <property type="entry name" value="DUF948"/>
    <property type="match status" value="1"/>
</dbReference>
<evidence type="ECO:0000256" key="1">
    <source>
        <dbReference type="SAM" id="Phobius"/>
    </source>
</evidence>
<evidence type="ECO:0000313" key="2">
    <source>
        <dbReference type="EMBL" id="TWI59240.1"/>
    </source>
</evidence>
<dbReference type="RefSeq" id="WP_144449312.1">
    <property type="nucleotide sequence ID" value="NZ_VLKZ01000002.1"/>
</dbReference>
<keyword evidence="3" id="KW-1185">Reference proteome</keyword>
<keyword evidence="1" id="KW-0812">Transmembrane</keyword>
<comment type="caution">
    <text evidence="2">The sequence shown here is derived from an EMBL/GenBank/DDBJ whole genome shotgun (WGS) entry which is preliminary data.</text>
</comment>
<dbReference type="PANTHER" id="PTHR40070">
    <property type="entry name" value="UPF0478 PROTEIN YTXG"/>
    <property type="match status" value="1"/>
</dbReference>
<accession>A0A562QST0</accession>
<organism evidence="2 3">
    <name type="scientific">Halalkalibacter nanhaiisediminis</name>
    <dbReference type="NCBI Taxonomy" id="688079"/>
    <lineage>
        <taxon>Bacteria</taxon>
        <taxon>Bacillati</taxon>
        <taxon>Bacillota</taxon>
        <taxon>Bacilli</taxon>
        <taxon>Bacillales</taxon>
        <taxon>Bacillaceae</taxon>
        <taxon>Halalkalibacter</taxon>
    </lineage>
</organism>
<feature type="transmembrane region" description="Helical" evidence="1">
    <location>
        <begin position="6"/>
        <end position="26"/>
    </location>
</feature>
<sequence length="156" mass="17544">MDWLGIGVFILAIGFAVLVAFIIPVLKKLTVTISKTADTVDQAEKSLAELTNETRLILYNTNETLMDVNDKIAKLDPIFDVVEDSGQAAHSVTSTIADFTEKRIERVKDGNKVVNKHHFKGLMKGVALIYYLREAKRKNKFKQEPVEVKLRNEVAK</sequence>
<dbReference type="AlphaFoldDB" id="A0A562QST0"/>